<dbReference type="Proteomes" id="UP000807716">
    <property type="component" value="Unassembled WGS sequence"/>
</dbReference>
<proteinExistence type="predicted"/>
<feature type="compositionally biased region" description="Polar residues" evidence="1">
    <location>
        <begin position="38"/>
        <end position="50"/>
    </location>
</feature>
<dbReference type="EMBL" id="JAAAJB010000169">
    <property type="protein sequence ID" value="KAG0263118.1"/>
    <property type="molecule type" value="Genomic_DNA"/>
</dbReference>
<sequence length="136" mass="14999">MDAKKMDRLDDGAGTRAKEKQQDEDDLQQQLREPMSHNPFSPQAKTQHASPTPPRQPSPTLSTPEEEVLACAELQARYLSGDLHSSDDEQVIALIDRIHLIENSIYGTPERPGFLPGEALSALADSNIVLDTQDPL</sequence>
<gene>
    <name evidence="2" type="ORF">DFQ27_001920</name>
</gene>
<feature type="region of interest" description="Disordered" evidence="1">
    <location>
        <begin position="1"/>
        <end position="66"/>
    </location>
</feature>
<feature type="compositionally biased region" description="Basic and acidic residues" evidence="1">
    <location>
        <begin position="1"/>
        <end position="21"/>
    </location>
</feature>
<organism evidence="2 3">
    <name type="scientific">Actinomortierella ambigua</name>
    <dbReference type="NCBI Taxonomy" id="1343610"/>
    <lineage>
        <taxon>Eukaryota</taxon>
        <taxon>Fungi</taxon>
        <taxon>Fungi incertae sedis</taxon>
        <taxon>Mucoromycota</taxon>
        <taxon>Mortierellomycotina</taxon>
        <taxon>Mortierellomycetes</taxon>
        <taxon>Mortierellales</taxon>
        <taxon>Mortierellaceae</taxon>
        <taxon>Actinomortierella</taxon>
    </lineage>
</organism>
<keyword evidence="3" id="KW-1185">Reference proteome</keyword>
<reference evidence="2" key="1">
    <citation type="journal article" date="2020" name="Fungal Divers.">
        <title>Resolving the Mortierellaceae phylogeny through synthesis of multi-gene phylogenetics and phylogenomics.</title>
        <authorList>
            <person name="Vandepol N."/>
            <person name="Liber J."/>
            <person name="Desiro A."/>
            <person name="Na H."/>
            <person name="Kennedy M."/>
            <person name="Barry K."/>
            <person name="Grigoriev I.V."/>
            <person name="Miller A.N."/>
            <person name="O'Donnell K."/>
            <person name="Stajich J.E."/>
            <person name="Bonito G."/>
        </authorList>
    </citation>
    <scope>NUCLEOTIDE SEQUENCE</scope>
    <source>
        <strain evidence="2">BC1065</strain>
    </source>
</reference>
<accession>A0A9P6QDD8</accession>
<dbReference type="AlphaFoldDB" id="A0A9P6QDD8"/>
<protein>
    <submittedName>
        <fullName evidence="2">Uncharacterized protein</fullName>
    </submittedName>
</protein>
<evidence type="ECO:0000313" key="3">
    <source>
        <dbReference type="Proteomes" id="UP000807716"/>
    </source>
</evidence>
<evidence type="ECO:0000313" key="2">
    <source>
        <dbReference type="EMBL" id="KAG0263118.1"/>
    </source>
</evidence>
<evidence type="ECO:0000256" key="1">
    <source>
        <dbReference type="SAM" id="MobiDB-lite"/>
    </source>
</evidence>
<name>A0A9P6QDD8_9FUNG</name>
<comment type="caution">
    <text evidence="2">The sequence shown here is derived from an EMBL/GenBank/DDBJ whole genome shotgun (WGS) entry which is preliminary data.</text>
</comment>